<feature type="compositionally biased region" description="Low complexity" evidence="4">
    <location>
        <begin position="75"/>
        <end position="84"/>
    </location>
</feature>
<feature type="region of interest" description="Disordered" evidence="4">
    <location>
        <begin position="435"/>
        <end position="466"/>
    </location>
</feature>
<gene>
    <name evidence="7" type="primary">KRT19</name>
    <name evidence="7" type="ORF">AMEX_G19309</name>
</gene>
<evidence type="ECO:0000259" key="6">
    <source>
        <dbReference type="PROSITE" id="PS51842"/>
    </source>
</evidence>
<evidence type="ECO:0000256" key="1">
    <source>
        <dbReference type="ARBA" id="ARBA00022754"/>
    </source>
</evidence>
<feature type="coiled-coil region" evidence="3">
    <location>
        <begin position="237"/>
        <end position="275"/>
    </location>
</feature>
<feature type="domain" description="IF rod" evidence="6">
    <location>
        <begin position="128"/>
        <end position="437"/>
    </location>
</feature>
<dbReference type="Gene3D" id="1.20.5.1160">
    <property type="entry name" value="Vasodilator-stimulated phosphoprotein"/>
    <property type="match status" value="1"/>
</dbReference>
<dbReference type="EMBL" id="JAICCE010000016">
    <property type="protein sequence ID" value="KAG9266664.1"/>
    <property type="molecule type" value="Genomic_DNA"/>
</dbReference>
<dbReference type="Gene3D" id="1.20.5.500">
    <property type="entry name" value="Single helix bin"/>
    <property type="match status" value="1"/>
</dbReference>
<dbReference type="GO" id="GO:0005882">
    <property type="term" value="C:intermediate filament"/>
    <property type="evidence" value="ECO:0007669"/>
    <property type="project" value="UniProtKB-KW"/>
</dbReference>
<proteinExistence type="predicted"/>
<accession>A0A8T2L6K8</accession>
<evidence type="ECO:0000313" key="8">
    <source>
        <dbReference type="Proteomes" id="UP000752171"/>
    </source>
</evidence>
<dbReference type="OrthoDB" id="2441647at2759"/>
<dbReference type="GO" id="GO:0005198">
    <property type="term" value="F:structural molecule activity"/>
    <property type="evidence" value="ECO:0007669"/>
    <property type="project" value="InterPro"/>
</dbReference>
<evidence type="ECO:0000256" key="5">
    <source>
        <dbReference type="SAM" id="SignalP"/>
    </source>
</evidence>
<feature type="coiled-coil region" evidence="3">
    <location>
        <begin position="321"/>
        <end position="401"/>
    </location>
</feature>
<sequence length="466" mass="53747">MLILMMILSTMTITTQNKEGSPLSVKIPTPISSPLQILKECSPLKETTSEQVLHHHRSSFSSPFNYNPSQNSSMSFSGRSYGSRTQSMYGGAGGQGTRISTSQQGSPYASLRGFNLADGLDLHTSRNEKATMQNLNDRLASYMQNVQSLEKRNAELEQKIRDWYESHSVVFRDHSDFLEKVKDLRDQIEYLSMCNTKTVLDIDNSKLVAEDFRIKYETERNLRTAVEADTTCIRSVLDQMVLTRSDLEQKYEDLKEELAMLEKNHEEEMALAREQTSQVNVSVDAAPSADLNEALTEVRQYYENVTARNRSDLENWYQNKISTMEEQHDTHNEELQNTKEELKELKSTFQRLQIELQTHHNMRTSNEETLRDTEDQFTEQLSKLQKTIDSLELQLKNIHTEMANNKLDYDILLNLKSHLETEITEYRLLLEAEDSEPQVVHKTNQEEEPPVDDKVVEPSETETTED</sequence>
<comment type="caution">
    <text evidence="7">The sequence shown here is derived from an EMBL/GenBank/DDBJ whole genome shotgun (WGS) entry which is preliminary data.</text>
</comment>
<feature type="signal peptide" evidence="5">
    <location>
        <begin position="1"/>
        <end position="20"/>
    </location>
</feature>
<dbReference type="InterPro" id="IPR002957">
    <property type="entry name" value="Keratin_I"/>
</dbReference>
<dbReference type="Proteomes" id="UP000752171">
    <property type="component" value="Unassembled WGS sequence"/>
</dbReference>
<dbReference type="PRINTS" id="PR01248">
    <property type="entry name" value="TYPE1KERATIN"/>
</dbReference>
<feature type="coiled-coil region" evidence="3">
    <location>
        <begin position="125"/>
        <end position="166"/>
    </location>
</feature>
<keyword evidence="5" id="KW-0732">Signal</keyword>
<dbReference type="AlphaFoldDB" id="A0A8T2L6K8"/>
<dbReference type="InterPro" id="IPR039008">
    <property type="entry name" value="IF_rod_dom"/>
</dbReference>
<dbReference type="FunFam" id="1.20.5.500:FF:000001">
    <property type="entry name" value="Type II keratin 23"/>
    <property type="match status" value="1"/>
</dbReference>
<dbReference type="Gene3D" id="1.20.5.170">
    <property type="match status" value="1"/>
</dbReference>
<evidence type="ECO:0000256" key="2">
    <source>
        <dbReference type="ARBA" id="ARBA00023054"/>
    </source>
</evidence>
<dbReference type="PANTHER" id="PTHR23239:SF180">
    <property type="entry name" value="KERATIN, TYPE I CYTOSKELETAL 17"/>
    <property type="match status" value="1"/>
</dbReference>
<protein>
    <submittedName>
        <fullName evidence="7">Keratin, type I cytoskeletal 13-like isoform X1</fullName>
    </submittedName>
</protein>
<keyword evidence="2 3" id="KW-0175">Coiled coil</keyword>
<name>A0A8T2L6K8_ASTMX</name>
<evidence type="ECO:0000313" key="7">
    <source>
        <dbReference type="EMBL" id="KAG9266664.1"/>
    </source>
</evidence>
<keyword evidence="1" id="KW-0403">Intermediate filament</keyword>
<dbReference type="Pfam" id="PF00038">
    <property type="entry name" value="Filament"/>
    <property type="match status" value="1"/>
</dbReference>
<dbReference type="PROSITE" id="PS51842">
    <property type="entry name" value="IF_ROD_2"/>
    <property type="match status" value="1"/>
</dbReference>
<feature type="region of interest" description="Disordered" evidence="4">
    <location>
        <begin position="75"/>
        <end position="104"/>
    </location>
</feature>
<evidence type="ECO:0000256" key="4">
    <source>
        <dbReference type="SAM" id="MobiDB-lite"/>
    </source>
</evidence>
<evidence type="ECO:0000256" key="3">
    <source>
        <dbReference type="SAM" id="Coils"/>
    </source>
</evidence>
<dbReference type="PANTHER" id="PTHR23239">
    <property type="entry name" value="INTERMEDIATE FILAMENT"/>
    <property type="match status" value="1"/>
</dbReference>
<reference evidence="7 8" key="1">
    <citation type="submission" date="2021-07" db="EMBL/GenBank/DDBJ databases">
        <authorList>
            <person name="Imarazene B."/>
            <person name="Zahm M."/>
            <person name="Klopp C."/>
            <person name="Cabau C."/>
            <person name="Beille S."/>
            <person name="Jouanno E."/>
            <person name="Castinel A."/>
            <person name="Lluch J."/>
            <person name="Gil L."/>
            <person name="Kuchtly C."/>
            <person name="Lopez Roques C."/>
            <person name="Donnadieu C."/>
            <person name="Parrinello H."/>
            <person name="Journot L."/>
            <person name="Du K."/>
            <person name="Schartl M."/>
            <person name="Retaux S."/>
            <person name="Guiguen Y."/>
        </authorList>
    </citation>
    <scope>NUCLEOTIDE SEQUENCE [LARGE SCALE GENOMIC DNA]</scope>
    <source>
        <strain evidence="7">Pach_M1</strain>
        <tissue evidence="7">Testis</tissue>
    </source>
</reference>
<feature type="chain" id="PRO_5035940974" evidence="5">
    <location>
        <begin position="21"/>
        <end position="466"/>
    </location>
</feature>
<dbReference type="SUPFAM" id="SSF64593">
    <property type="entry name" value="Intermediate filament protein, coiled coil region"/>
    <property type="match status" value="2"/>
</dbReference>
<dbReference type="SMART" id="SM01391">
    <property type="entry name" value="Filament"/>
    <property type="match status" value="1"/>
</dbReference>
<organism evidence="7 8">
    <name type="scientific">Astyanax mexicanus</name>
    <name type="common">Blind cave fish</name>
    <name type="synonym">Astyanax fasciatus mexicanus</name>
    <dbReference type="NCBI Taxonomy" id="7994"/>
    <lineage>
        <taxon>Eukaryota</taxon>
        <taxon>Metazoa</taxon>
        <taxon>Chordata</taxon>
        <taxon>Craniata</taxon>
        <taxon>Vertebrata</taxon>
        <taxon>Euteleostomi</taxon>
        <taxon>Actinopterygii</taxon>
        <taxon>Neopterygii</taxon>
        <taxon>Teleostei</taxon>
        <taxon>Ostariophysi</taxon>
        <taxon>Characiformes</taxon>
        <taxon>Characoidei</taxon>
        <taxon>Acestrorhamphidae</taxon>
        <taxon>Acestrorhamphinae</taxon>
        <taxon>Astyanax</taxon>
    </lineage>
</organism>